<dbReference type="InterPro" id="IPR051275">
    <property type="entry name" value="Cell_adhesion_signaling"/>
</dbReference>
<dbReference type="SMART" id="SM00408">
    <property type="entry name" value="IGc2"/>
    <property type="match status" value="1"/>
</dbReference>
<evidence type="ECO:0000256" key="3">
    <source>
        <dbReference type="ARBA" id="ARBA00023136"/>
    </source>
</evidence>
<dbReference type="PANTHER" id="PTHR11640:SF164">
    <property type="entry name" value="MAM DOMAIN-CONTAINING GLYCOSYLPHOSPHATIDYLINOSITOL ANCHOR PROTEIN 1"/>
    <property type="match status" value="1"/>
</dbReference>
<keyword evidence="10" id="KW-1185">Reference proteome</keyword>
<evidence type="ECO:0000259" key="8">
    <source>
        <dbReference type="PROSITE" id="PS50835"/>
    </source>
</evidence>
<evidence type="ECO:0000256" key="2">
    <source>
        <dbReference type="ARBA" id="ARBA00022737"/>
    </source>
</evidence>
<dbReference type="GO" id="GO:0005886">
    <property type="term" value="C:plasma membrane"/>
    <property type="evidence" value="ECO:0007669"/>
    <property type="project" value="TreeGrafter"/>
</dbReference>
<comment type="caution">
    <text evidence="9">The sequence shown here is derived from an EMBL/GenBank/DDBJ whole genome shotgun (WGS) entry which is preliminary data.</text>
</comment>
<dbReference type="AlphaFoldDB" id="A0AAD9MRY3"/>
<evidence type="ECO:0000313" key="9">
    <source>
        <dbReference type="EMBL" id="KAK2141923.1"/>
    </source>
</evidence>
<dbReference type="Gene3D" id="2.60.40.10">
    <property type="entry name" value="Immunoglobulins"/>
    <property type="match status" value="5"/>
</dbReference>
<dbReference type="InterPro" id="IPR036116">
    <property type="entry name" value="FN3_sf"/>
</dbReference>
<evidence type="ECO:0000256" key="6">
    <source>
        <dbReference type="ARBA" id="ARBA00023319"/>
    </source>
</evidence>
<dbReference type="SUPFAM" id="SSF48726">
    <property type="entry name" value="Immunoglobulin"/>
    <property type="match status" value="3"/>
</dbReference>
<protein>
    <recommendedName>
        <fullName evidence="8">Ig-like domain-containing protein</fullName>
    </recommendedName>
</protein>
<dbReference type="InterPro" id="IPR003961">
    <property type="entry name" value="FN3_dom"/>
</dbReference>
<organism evidence="9 10">
    <name type="scientific">Paralvinella palmiformis</name>
    <dbReference type="NCBI Taxonomy" id="53620"/>
    <lineage>
        <taxon>Eukaryota</taxon>
        <taxon>Metazoa</taxon>
        <taxon>Spiralia</taxon>
        <taxon>Lophotrochozoa</taxon>
        <taxon>Annelida</taxon>
        <taxon>Polychaeta</taxon>
        <taxon>Sedentaria</taxon>
        <taxon>Canalipalpata</taxon>
        <taxon>Terebellida</taxon>
        <taxon>Terebelliformia</taxon>
        <taxon>Alvinellidae</taxon>
        <taxon>Paralvinella</taxon>
    </lineage>
</organism>
<dbReference type="GO" id="GO:0098609">
    <property type="term" value="P:cell-cell adhesion"/>
    <property type="evidence" value="ECO:0007669"/>
    <property type="project" value="TreeGrafter"/>
</dbReference>
<accession>A0AAD9MRY3</accession>
<dbReference type="GO" id="GO:0005911">
    <property type="term" value="C:cell-cell junction"/>
    <property type="evidence" value="ECO:0007669"/>
    <property type="project" value="TreeGrafter"/>
</dbReference>
<evidence type="ECO:0000256" key="7">
    <source>
        <dbReference type="SAM" id="Phobius"/>
    </source>
</evidence>
<gene>
    <name evidence="9" type="ORF">LSH36_1016g00007</name>
</gene>
<dbReference type="PANTHER" id="PTHR11640">
    <property type="entry name" value="NEPHRIN"/>
    <property type="match status" value="1"/>
</dbReference>
<keyword evidence="2" id="KW-0677">Repeat</keyword>
<evidence type="ECO:0000313" key="10">
    <source>
        <dbReference type="Proteomes" id="UP001208570"/>
    </source>
</evidence>
<dbReference type="InterPro" id="IPR013783">
    <property type="entry name" value="Ig-like_fold"/>
</dbReference>
<feature type="domain" description="Ig-like" evidence="8">
    <location>
        <begin position="103"/>
        <end position="204"/>
    </location>
</feature>
<dbReference type="GO" id="GO:0050839">
    <property type="term" value="F:cell adhesion molecule binding"/>
    <property type="evidence" value="ECO:0007669"/>
    <property type="project" value="TreeGrafter"/>
</dbReference>
<keyword evidence="7" id="KW-0812">Transmembrane</keyword>
<dbReference type="InterPro" id="IPR036179">
    <property type="entry name" value="Ig-like_dom_sf"/>
</dbReference>
<evidence type="ECO:0000256" key="5">
    <source>
        <dbReference type="ARBA" id="ARBA00023180"/>
    </source>
</evidence>
<keyword evidence="7" id="KW-1133">Transmembrane helix</keyword>
<dbReference type="Pfam" id="PF07679">
    <property type="entry name" value="I-set"/>
    <property type="match status" value="1"/>
</dbReference>
<name>A0AAD9MRY3_9ANNE</name>
<dbReference type="PROSITE" id="PS50835">
    <property type="entry name" value="IG_LIKE"/>
    <property type="match status" value="2"/>
</dbReference>
<feature type="domain" description="Ig-like" evidence="8">
    <location>
        <begin position="217"/>
        <end position="293"/>
    </location>
</feature>
<dbReference type="SUPFAM" id="SSF49265">
    <property type="entry name" value="Fibronectin type III"/>
    <property type="match status" value="1"/>
</dbReference>
<dbReference type="InterPro" id="IPR003598">
    <property type="entry name" value="Ig_sub2"/>
</dbReference>
<dbReference type="InterPro" id="IPR013098">
    <property type="entry name" value="Ig_I-set"/>
</dbReference>
<dbReference type="SMART" id="SM00409">
    <property type="entry name" value="IG"/>
    <property type="match status" value="2"/>
</dbReference>
<reference evidence="9" key="1">
    <citation type="journal article" date="2023" name="Mol. Biol. Evol.">
        <title>Third-Generation Sequencing Reveals the Adaptive Role of the Epigenome in Three Deep-Sea Polychaetes.</title>
        <authorList>
            <person name="Perez M."/>
            <person name="Aroh O."/>
            <person name="Sun Y."/>
            <person name="Lan Y."/>
            <person name="Juniper S.K."/>
            <person name="Young C.R."/>
            <person name="Angers B."/>
            <person name="Qian P.Y."/>
        </authorList>
    </citation>
    <scope>NUCLEOTIDE SEQUENCE</scope>
    <source>
        <strain evidence="9">P08H-3</strain>
    </source>
</reference>
<keyword evidence="6" id="KW-0393">Immunoglobulin domain</keyword>
<dbReference type="EMBL" id="JAODUP010001016">
    <property type="protein sequence ID" value="KAK2141923.1"/>
    <property type="molecule type" value="Genomic_DNA"/>
</dbReference>
<dbReference type="Proteomes" id="UP001208570">
    <property type="component" value="Unassembled WGS sequence"/>
</dbReference>
<dbReference type="SMART" id="SM00060">
    <property type="entry name" value="FN3"/>
    <property type="match status" value="2"/>
</dbReference>
<keyword evidence="3 7" id="KW-0472">Membrane</keyword>
<proteinExistence type="predicted"/>
<sequence length="739" mass="82460">MPVEENSSLALWCHSESASLPPEYRNHSNMEYYWSGAYHGTGNNITTGLLSRKQHGSQIMCIAKEQGASDTLSRNNSITLNILYSPGNVILTSNITPVVEALPAVRQNPPDVIIIVNETLAVSCAFNAKPAANITWIYNESGKPDTDVLNITTSERDSNPYITAISNLSWQITDEDKRKSITGNYTCKATNSIGHTMSRTASIDIEYWPLSTSFISPSNTSDIADVIEDATLVNRTCSADCNPDCSYIWINNTNGVTVSYTPLLDLSKPDRYDAGNYCCKAYNKYGERNKTFSLKIKFSPSMSMATSNCSEIVEKDNMTFSCNVTSNPVSHIKLYNITDNKMLFTWDGVNKAEYHLFHVNCLDTGEYMFTAKNSIPNEYHIVKSTAYIEIMCSPRMSYQLPEGGAECVTLSHNYTLEVGILSNPPPIVTSQSWSFVDYNGTLHDNLPDNVNVSVHPGKDRLTIISKLIVTDAQYINYDPPTSPSAPCLMDITAVSITINWTAGFNGCFEQRFTVLYKAEGSDVEYAANVDIDPEVNKGDIVIYTLKDDPTVQSNITYSIRIKAENDFEGGSVVYGKLAKFRTLGQYRLFVEFIFLLQDPEITIFQGRAEIHFIISGPLTHIVEENCVKDTNICDKATIRVPTKYYLRSTQDTVVHDFIADISLSDPDAFEFIFSFWMYDGEYLLYSDANVISVDIREKVNIGVIVGSVIAGMLTVAVVLTFVILWKRGILPKSKIYLFE</sequence>
<dbReference type="InterPro" id="IPR007110">
    <property type="entry name" value="Ig-like_dom"/>
</dbReference>
<evidence type="ECO:0000256" key="1">
    <source>
        <dbReference type="ARBA" id="ARBA00004479"/>
    </source>
</evidence>
<dbReference type="InterPro" id="IPR003599">
    <property type="entry name" value="Ig_sub"/>
</dbReference>
<comment type="subcellular location">
    <subcellularLocation>
        <location evidence="1">Membrane</location>
        <topology evidence="1">Single-pass type I membrane protein</topology>
    </subcellularLocation>
</comment>
<keyword evidence="5" id="KW-0325">Glycoprotein</keyword>
<feature type="transmembrane region" description="Helical" evidence="7">
    <location>
        <begin position="701"/>
        <end position="725"/>
    </location>
</feature>
<keyword evidence="4" id="KW-1015">Disulfide bond</keyword>
<evidence type="ECO:0000256" key="4">
    <source>
        <dbReference type="ARBA" id="ARBA00023157"/>
    </source>
</evidence>